<proteinExistence type="predicted"/>
<reference evidence="1" key="1">
    <citation type="submission" date="2023-04" db="EMBL/GenBank/DDBJ databases">
        <authorList>
            <person name="Vijverberg K."/>
            <person name="Xiong W."/>
            <person name="Schranz E."/>
        </authorList>
    </citation>
    <scope>NUCLEOTIDE SEQUENCE</scope>
</reference>
<name>A0AA36DXS5_LACSI</name>
<dbReference type="EMBL" id="OX465079">
    <property type="protein sequence ID" value="CAI9275469.1"/>
    <property type="molecule type" value="Genomic_DNA"/>
</dbReference>
<keyword evidence="2" id="KW-1185">Reference proteome</keyword>
<evidence type="ECO:0000313" key="1">
    <source>
        <dbReference type="EMBL" id="CAI9275469.1"/>
    </source>
</evidence>
<dbReference type="Proteomes" id="UP001177003">
    <property type="component" value="Chromosome 3"/>
</dbReference>
<protein>
    <submittedName>
        <fullName evidence="1">Uncharacterized protein</fullName>
    </submittedName>
</protein>
<sequence length="167" mass="17812">MLDEADQPKKGGKKTGMKAVFKDFSVPSPIATILTPITIPLCPTVSLGVLQVQTSFFSDSTTTITTFFVDPLVTINASDVGAGASGFTAGHLTPPVSPFHHDDPAMIYGDDDEDFEGFAYSPFKIWTKSDDEAPVTKGKLKAINEKLDSLPQASKASSTDDYSQASM</sequence>
<evidence type="ECO:0000313" key="2">
    <source>
        <dbReference type="Proteomes" id="UP001177003"/>
    </source>
</evidence>
<dbReference type="AlphaFoldDB" id="A0AA36DXS5"/>
<organism evidence="1 2">
    <name type="scientific">Lactuca saligna</name>
    <name type="common">Willowleaf lettuce</name>
    <dbReference type="NCBI Taxonomy" id="75948"/>
    <lineage>
        <taxon>Eukaryota</taxon>
        <taxon>Viridiplantae</taxon>
        <taxon>Streptophyta</taxon>
        <taxon>Embryophyta</taxon>
        <taxon>Tracheophyta</taxon>
        <taxon>Spermatophyta</taxon>
        <taxon>Magnoliopsida</taxon>
        <taxon>eudicotyledons</taxon>
        <taxon>Gunneridae</taxon>
        <taxon>Pentapetalae</taxon>
        <taxon>asterids</taxon>
        <taxon>campanulids</taxon>
        <taxon>Asterales</taxon>
        <taxon>Asteraceae</taxon>
        <taxon>Cichorioideae</taxon>
        <taxon>Cichorieae</taxon>
        <taxon>Lactucinae</taxon>
        <taxon>Lactuca</taxon>
    </lineage>
</organism>
<gene>
    <name evidence="1" type="ORF">LSALG_LOCUS15497</name>
</gene>
<accession>A0AA36DXS5</accession>